<dbReference type="InterPro" id="IPR025736">
    <property type="entry name" value="PucR_C-HTH_dom"/>
</dbReference>
<evidence type="ECO:0000259" key="1">
    <source>
        <dbReference type="Pfam" id="PF13556"/>
    </source>
</evidence>
<name>A0A0L8KX12_9ACTN</name>
<dbReference type="InterPro" id="IPR051448">
    <property type="entry name" value="CdaR-like_regulators"/>
</dbReference>
<comment type="caution">
    <text evidence="2">The sequence shown here is derived from an EMBL/GenBank/DDBJ whole genome shotgun (WGS) entry which is preliminary data.</text>
</comment>
<dbReference type="RefSeq" id="WP_030043417.1">
    <property type="nucleotide sequence ID" value="NZ_KL575629.1"/>
</dbReference>
<dbReference type="PANTHER" id="PTHR33744">
    <property type="entry name" value="CARBOHYDRATE DIACID REGULATOR"/>
    <property type="match status" value="1"/>
</dbReference>
<dbReference type="OrthoDB" id="3674804at2"/>
<dbReference type="Proteomes" id="UP000037251">
    <property type="component" value="Unassembled WGS sequence"/>
</dbReference>
<organism evidence="2 3">
    <name type="scientific">Streptomyces resistomycificus</name>
    <dbReference type="NCBI Taxonomy" id="67356"/>
    <lineage>
        <taxon>Bacteria</taxon>
        <taxon>Bacillati</taxon>
        <taxon>Actinomycetota</taxon>
        <taxon>Actinomycetes</taxon>
        <taxon>Kitasatosporales</taxon>
        <taxon>Streptomycetaceae</taxon>
        <taxon>Streptomyces</taxon>
        <taxon>Streptomyces aurantiacus group</taxon>
    </lineage>
</organism>
<dbReference type="Pfam" id="PF13556">
    <property type="entry name" value="HTH_30"/>
    <property type="match status" value="1"/>
</dbReference>
<dbReference type="PATRIC" id="fig|67356.5.peg.7433"/>
<keyword evidence="3" id="KW-1185">Reference proteome</keyword>
<protein>
    <recommendedName>
        <fullName evidence="1">PucR C-terminal helix-turn-helix domain-containing protein</fullName>
    </recommendedName>
</protein>
<proteinExistence type="predicted"/>
<accession>A0A0L8KX12</accession>
<dbReference type="EMBL" id="LGUS01000213">
    <property type="protein sequence ID" value="KOG30400.1"/>
    <property type="molecule type" value="Genomic_DNA"/>
</dbReference>
<evidence type="ECO:0000313" key="2">
    <source>
        <dbReference type="EMBL" id="KOG30400.1"/>
    </source>
</evidence>
<dbReference type="InterPro" id="IPR042070">
    <property type="entry name" value="PucR_C-HTH_sf"/>
</dbReference>
<evidence type="ECO:0000313" key="3">
    <source>
        <dbReference type="Proteomes" id="UP000037251"/>
    </source>
</evidence>
<dbReference type="eggNOG" id="COG2508">
    <property type="taxonomic scope" value="Bacteria"/>
</dbReference>
<dbReference type="AlphaFoldDB" id="A0A0L8KX12"/>
<reference evidence="3" key="1">
    <citation type="submission" date="2015-07" db="EMBL/GenBank/DDBJ databases">
        <authorList>
            <person name="Ju K.-S."/>
            <person name="Doroghazi J.R."/>
            <person name="Metcalf W.W."/>
        </authorList>
    </citation>
    <scope>NUCLEOTIDE SEQUENCE [LARGE SCALE GENOMIC DNA]</scope>
    <source>
        <strain evidence="3">NRRL 2290</strain>
    </source>
</reference>
<dbReference type="PANTHER" id="PTHR33744:SF1">
    <property type="entry name" value="DNA-BINDING TRANSCRIPTIONAL ACTIVATOR ADER"/>
    <property type="match status" value="1"/>
</dbReference>
<feature type="domain" description="PucR C-terminal helix-turn-helix" evidence="1">
    <location>
        <begin position="420"/>
        <end position="462"/>
    </location>
</feature>
<gene>
    <name evidence="2" type="ORF">ADK37_34790</name>
</gene>
<sequence>MVGGREDLEELLRAVRRQACPDEVLAWLGSRIGADIAWVRGPGAAVATAGFPVHVLTALAEPLSKVAGARFAASTAYLDGREVRLEGFGPHEPRRVLVTLSATSLPKESAALASQTGGLLELMGRAVTADSSKHAYEDKALQLLFAVFTALMTGEVTLARRMTTGNVPPLLDAERVRIHLLHCPPADRDRLVRSLDSSGFHGRGLMVQCPAFDEQLICLAPESAEPGGRSPQGEMLRRLVRETPGYALGISRPHPLAETRSAYGEAVHALAVARNSPDRVAVHQRQSSLVEVLPRGAGLAWARALTGPLSGLPKPTVDVSRLVVAFPRTATARLLSISRTTVAAHCRKAEAALRVNLGDIRTRAALDLALSLTGLEPDPAVAVAQVPPSLDELLRSDAAVSWADIFLLPLREARYREVYATVAAWIDANTDAQRTSVRLGLSRNTVRARLRTAERLLKRDLLTTGTGIHDVVHALAVAELSDSASSDVAAGLLVG</sequence>
<dbReference type="Gene3D" id="1.10.10.2840">
    <property type="entry name" value="PucR C-terminal helix-turn-helix domain"/>
    <property type="match status" value="2"/>
</dbReference>